<proteinExistence type="predicted"/>
<keyword evidence="1" id="KW-0472">Membrane</keyword>
<dbReference type="AlphaFoldDB" id="A0A375Z0J2"/>
<organism evidence="2 3">
    <name type="scientific">Mycobacterium shimoidei</name>
    <dbReference type="NCBI Taxonomy" id="29313"/>
    <lineage>
        <taxon>Bacteria</taxon>
        <taxon>Bacillati</taxon>
        <taxon>Actinomycetota</taxon>
        <taxon>Actinomycetes</taxon>
        <taxon>Mycobacteriales</taxon>
        <taxon>Mycobacteriaceae</taxon>
        <taxon>Mycobacterium</taxon>
    </lineage>
</organism>
<sequence length="146" mass="15943">MIINMRLATLLLPVYVALMIGADTFFNSAGLNTNIDLPLWLIIAFTGMALTVFLIVAWFVTQKARGKVPFKRERFYMGILIALIVSGFIDDGLKGLASLLFHAKSIWIMIPMYILSYVALLGVLAFILNKIAARSDGASSSNAAAN</sequence>
<dbReference type="Proteomes" id="UP000252015">
    <property type="component" value="Unassembled WGS sequence"/>
</dbReference>
<protein>
    <submittedName>
        <fullName evidence="2">Uncharacterized protein</fullName>
    </submittedName>
</protein>
<feature type="transmembrane region" description="Helical" evidence="1">
    <location>
        <begin position="105"/>
        <end position="128"/>
    </location>
</feature>
<feature type="transmembrane region" description="Helical" evidence="1">
    <location>
        <begin position="38"/>
        <end position="61"/>
    </location>
</feature>
<gene>
    <name evidence="2" type="ORF">MSP7336_02770</name>
</gene>
<keyword evidence="1" id="KW-1133">Transmembrane helix</keyword>
<reference evidence="2 3" key="1">
    <citation type="submission" date="2018-05" db="EMBL/GenBank/DDBJ databases">
        <authorList>
            <consortium name="IHU Genomes"/>
        </authorList>
    </citation>
    <scope>NUCLEOTIDE SEQUENCE [LARGE SCALE GENOMIC DNA]</scope>
    <source>
        <strain evidence="2 3">P7336</strain>
    </source>
</reference>
<evidence type="ECO:0000256" key="1">
    <source>
        <dbReference type="SAM" id="Phobius"/>
    </source>
</evidence>
<dbReference type="EMBL" id="UEGW01000001">
    <property type="protein sequence ID" value="SRX94515.1"/>
    <property type="molecule type" value="Genomic_DNA"/>
</dbReference>
<evidence type="ECO:0000313" key="3">
    <source>
        <dbReference type="Proteomes" id="UP000252015"/>
    </source>
</evidence>
<keyword evidence="3" id="KW-1185">Reference proteome</keyword>
<dbReference type="RefSeq" id="WP_142706788.1">
    <property type="nucleotide sequence ID" value="NZ_UEGW01000001.1"/>
</dbReference>
<accession>A0A375Z0J2</accession>
<name>A0A375Z0J2_MYCSH</name>
<evidence type="ECO:0000313" key="2">
    <source>
        <dbReference type="EMBL" id="SRX94515.1"/>
    </source>
</evidence>
<feature type="transmembrane region" description="Helical" evidence="1">
    <location>
        <begin position="73"/>
        <end position="89"/>
    </location>
</feature>
<keyword evidence="1" id="KW-0812">Transmembrane</keyword>